<dbReference type="AlphaFoldDB" id="A0A183SXZ5"/>
<protein>
    <submittedName>
        <fullName evidence="2">Uncharacterized protein</fullName>
    </submittedName>
</protein>
<dbReference type="WBParaSite" id="SSLN_0000944201-mRNA-1">
    <property type="protein sequence ID" value="SSLN_0000944201-mRNA-1"/>
    <property type="gene ID" value="SSLN_0000944201"/>
</dbReference>
<name>A0A183SXZ5_SCHSO</name>
<proteinExistence type="predicted"/>
<sequence length="193" mass="21291">LLFSQLAPRCFDLSYESSLPTAESSECSRQKIARANPSSPSQLPQQMILDYQLPTLFGNRLMRPAFRRRILPGNRLPRSASEDRTGIPFSIEVLVSPHPIAVQQLSSEKAPGSDAIPPQVYKRGGPRLIAKPKTNFRCGAENKFLTISRTQPSFICTSRKGAGNSDITKEASGWQPSPERSSLAFFQLVSTTI</sequence>
<reference evidence="2" key="1">
    <citation type="submission" date="2016-06" db="UniProtKB">
        <authorList>
            <consortium name="WormBaseParasite"/>
        </authorList>
    </citation>
    <scope>IDENTIFICATION</scope>
</reference>
<evidence type="ECO:0000313" key="2">
    <source>
        <dbReference type="WBParaSite" id="SSLN_0000944201-mRNA-1"/>
    </source>
</evidence>
<accession>A0A183SXZ5</accession>
<organism evidence="2">
    <name type="scientific">Schistocephalus solidus</name>
    <name type="common">Tapeworm</name>
    <dbReference type="NCBI Taxonomy" id="70667"/>
    <lineage>
        <taxon>Eukaryota</taxon>
        <taxon>Metazoa</taxon>
        <taxon>Spiralia</taxon>
        <taxon>Lophotrochozoa</taxon>
        <taxon>Platyhelminthes</taxon>
        <taxon>Cestoda</taxon>
        <taxon>Eucestoda</taxon>
        <taxon>Diphyllobothriidea</taxon>
        <taxon>Diphyllobothriidae</taxon>
        <taxon>Schistocephalus</taxon>
    </lineage>
</organism>
<evidence type="ECO:0000256" key="1">
    <source>
        <dbReference type="SAM" id="MobiDB-lite"/>
    </source>
</evidence>
<feature type="region of interest" description="Disordered" evidence="1">
    <location>
        <begin position="106"/>
        <end position="126"/>
    </location>
</feature>